<evidence type="ECO:0000256" key="2">
    <source>
        <dbReference type="ARBA" id="ARBA00008914"/>
    </source>
</evidence>
<dbReference type="PROSITE" id="PS51123">
    <property type="entry name" value="OMPA_2"/>
    <property type="match status" value="1"/>
</dbReference>
<keyword evidence="4 9" id="KW-0812">Transmembrane</keyword>
<evidence type="ECO:0000256" key="1">
    <source>
        <dbReference type="ARBA" id="ARBA00004162"/>
    </source>
</evidence>
<dbReference type="RefSeq" id="WP_395130481.1">
    <property type="nucleotide sequence ID" value="NZ_JBIMPM010000035.1"/>
</dbReference>
<feature type="transmembrane region" description="Helical" evidence="9">
    <location>
        <begin position="40"/>
        <end position="60"/>
    </location>
</feature>
<evidence type="ECO:0000313" key="12">
    <source>
        <dbReference type="Proteomes" id="UP001609186"/>
    </source>
</evidence>
<keyword evidence="3" id="KW-1003">Cell membrane</keyword>
<sequence length="325" mass="35013">MSAGQNLGATRARHGEGGETIVKRSARRTHDHDHGGNWKVAFADFCLALMCLFLLLWVLAARDEEEARIKLIEMADRTAFDGGPGILDGAGASGGRHARIVTIDESFSAVSSRDGETGSVLVGTEASLASLAADFDRLGAEMDLQENMRAVLTPFGLRVMLHDSDARGVFERGSAVPSPPFRQLLDEMGRLFGQSGNAILVIGHTDSTPYRRFGFGGRSNWHLSTDRAMSARRSLLEGGLPPRRMLQVVGMADRAPLSDDTRAAHNRRIEFLVLTPERERMIVAMFGRPDAVVPLIPGVNVASAAAQDDEAGEPRMIPERAGSGG</sequence>
<protein>
    <submittedName>
        <fullName evidence="11">OmpA family protein</fullName>
    </submittedName>
</protein>
<dbReference type="CDD" id="cd07185">
    <property type="entry name" value="OmpA_C-like"/>
    <property type="match status" value="1"/>
</dbReference>
<feature type="region of interest" description="Disordered" evidence="8">
    <location>
        <begin position="1"/>
        <end position="32"/>
    </location>
</feature>
<dbReference type="EMBL" id="JBIMPM010000035">
    <property type="protein sequence ID" value="MFH5254425.1"/>
    <property type="molecule type" value="Genomic_DNA"/>
</dbReference>
<dbReference type="Proteomes" id="UP001609186">
    <property type="component" value="Unassembled WGS sequence"/>
</dbReference>
<dbReference type="SUPFAM" id="SSF103088">
    <property type="entry name" value="OmpA-like"/>
    <property type="match status" value="1"/>
</dbReference>
<name>A0ABW7L908_9BURK</name>
<dbReference type="InterPro" id="IPR006665">
    <property type="entry name" value="OmpA-like"/>
</dbReference>
<keyword evidence="12" id="KW-1185">Reference proteome</keyword>
<dbReference type="Pfam" id="PF00691">
    <property type="entry name" value="OmpA"/>
    <property type="match status" value="1"/>
</dbReference>
<dbReference type="InterPro" id="IPR050330">
    <property type="entry name" value="Bact_OuterMem_StrucFunc"/>
</dbReference>
<evidence type="ECO:0000259" key="10">
    <source>
        <dbReference type="PROSITE" id="PS51123"/>
    </source>
</evidence>
<dbReference type="PANTHER" id="PTHR30329:SF21">
    <property type="entry name" value="LIPOPROTEIN YIAD-RELATED"/>
    <property type="match status" value="1"/>
</dbReference>
<evidence type="ECO:0000256" key="6">
    <source>
        <dbReference type="ARBA" id="ARBA00023136"/>
    </source>
</evidence>
<dbReference type="InterPro" id="IPR025713">
    <property type="entry name" value="MotB-like_N_dom"/>
</dbReference>
<dbReference type="PANTHER" id="PTHR30329">
    <property type="entry name" value="STATOR ELEMENT OF FLAGELLAR MOTOR COMPLEX"/>
    <property type="match status" value="1"/>
</dbReference>
<feature type="region of interest" description="Disordered" evidence="8">
    <location>
        <begin position="306"/>
        <end position="325"/>
    </location>
</feature>
<evidence type="ECO:0000256" key="8">
    <source>
        <dbReference type="SAM" id="MobiDB-lite"/>
    </source>
</evidence>
<comment type="caution">
    <text evidence="11">The sequence shown here is derived from an EMBL/GenBank/DDBJ whole genome shotgun (WGS) entry which is preliminary data.</text>
</comment>
<proteinExistence type="inferred from homology"/>
<evidence type="ECO:0000256" key="7">
    <source>
        <dbReference type="PROSITE-ProRule" id="PRU00473"/>
    </source>
</evidence>
<evidence type="ECO:0000256" key="9">
    <source>
        <dbReference type="SAM" id="Phobius"/>
    </source>
</evidence>
<evidence type="ECO:0000256" key="4">
    <source>
        <dbReference type="ARBA" id="ARBA00022692"/>
    </source>
</evidence>
<reference evidence="11 12" key="1">
    <citation type="submission" date="2024-10" db="EMBL/GenBank/DDBJ databases">
        <title>Burkholderia semiarida in Mexico.</title>
        <authorList>
            <person name="Estrada P."/>
        </authorList>
    </citation>
    <scope>NUCLEOTIDE SEQUENCE [LARGE SCALE GENOMIC DNA]</scope>
    <source>
        <strain evidence="11 12">CLM7-1</strain>
    </source>
</reference>
<organism evidence="11 12">
    <name type="scientific">Burkholderia semiarida</name>
    <dbReference type="NCBI Taxonomy" id="2843303"/>
    <lineage>
        <taxon>Bacteria</taxon>
        <taxon>Pseudomonadati</taxon>
        <taxon>Pseudomonadota</taxon>
        <taxon>Betaproteobacteria</taxon>
        <taxon>Burkholderiales</taxon>
        <taxon>Burkholderiaceae</taxon>
        <taxon>Burkholderia</taxon>
        <taxon>Burkholderia cepacia complex</taxon>
    </lineage>
</organism>
<gene>
    <name evidence="11" type="ORF">ACGTRS_24650</name>
</gene>
<evidence type="ECO:0000256" key="5">
    <source>
        <dbReference type="ARBA" id="ARBA00022989"/>
    </source>
</evidence>
<dbReference type="InterPro" id="IPR036737">
    <property type="entry name" value="OmpA-like_sf"/>
</dbReference>
<dbReference type="Pfam" id="PF13677">
    <property type="entry name" value="MotB_plug"/>
    <property type="match status" value="1"/>
</dbReference>
<evidence type="ECO:0000256" key="3">
    <source>
        <dbReference type="ARBA" id="ARBA00022475"/>
    </source>
</evidence>
<dbReference type="Gene3D" id="3.30.1330.60">
    <property type="entry name" value="OmpA-like domain"/>
    <property type="match status" value="1"/>
</dbReference>
<accession>A0ABW7L908</accession>
<keyword evidence="5 9" id="KW-1133">Transmembrane helix</keyword>
<feature type="domain" description="OmpA-like" evidence="10">
    <location>
        <begin position="159"/>
        <end position="277"/>
    </location>
</feature>
<comment type="similarity">
    <text evidence="2">Belongs to the MotB family.</text>
</comment>
<keyword evidence="6 7" id="KW-0472">Membrane</keyword>
<evidence type="ECO:0000313" key="11">
    <source>
        <dbReference type="EMBL" id="MFH5254425.1"/>
    </source>
</evidence>
<comment type="subcellular location">
    <subcellularLocation>
        <location evidence="1">Cell membrane</location>
        <topology evidence="1">Single-pass membrane protein</topology>
    </subcellularLocation>
</comment>